<dbReference type="GO" id="GO:0046872">
    <property type="term" value="F:metal ion binding"/>
    <property type="evidence" value="ECO:0007669"/>
    <property type="project" value="InterPro"/>
</dbReference>
<dbReference type="EMBL" id="QNRF01000009">
    <property type="protein sequence ID" value="RBO80021.1"/>
    <property type="molecule type" value="Genomic_DNA"/>
</dbReference>
<feature type="signal peptide" evidence="6">
    <location>
        <begin position="1"/>
        <end position="20"/>
    </location>
</feature>
<keyword evidence="5" id="KW-0482">Metalloprotease</keyword>
<organism evidence="9 10">
    <name type="scientific">Marinomonas aquiplantarum</name>
    <dbReference type="NCBI Taxonomy" id="491951"/>
    <lineage>
        <taxon>Bacteria</taxon>
        <taxon>Pseudomonadati</taxon>
        <taxon>Pseudomonadota</taxon>
        <taxon>Gammaproteobacteria</taxon>
        <taxon>Oceanospirillales</taxon>
        <taxon>Oceanospirillaceae</taxon>
        <taxon>Marinomonas</taxon>
    </lineage>
</organism>
<comment type="caution">
    <text evidence="9">The sequence shown here is derived from an EMBL/GenBank/DDBJ whole genome shotgun (WGS) entry which is preliminary data.</text>
</comment>
<feature type="domain" description="Peptidase M16 C-terminal" evidence="8">
    <location>
        <begin position="210"/>
        <end position="386"/>
    </location>
</feature>
<keyword evidence="2 9" id="KW-0645">Protease</keyword>
<dbReference type="SUPFAM" id="SSF63411">
    <property type="entry name" value="LuxS/MPP-like metallohydrolase"/>
    <property type="match status" value="2"/>
</dbReference>
<proteinExistence type="inferred from homology"/>
<evidence type="ECO:0000256" key="3">
    <source>
        <dbReference type="ARBA" id="ARBA00022801"/>
    </source>
</evidence>
<dbReference type="GO" id="GO:0006508">
    <property type="term" value="P:proteolysis"/>
    <property type="evidence" value="ECO:0007669"/>
    <property type="project" value="UniProtKB-KW"/>
</dbReference>
<keyword evidence="6" id="KW-0732">Signal</keyword>
<evidence type="ECO:0000313" key="9">
    <source>
        <dbReference type="EMBL" id="RBO80021.1"/>
    </source>
</evidence>
<evidence type="ECO:0000259" key="7">
    <source>
        <dbReference type="Pfam" id="PF00675"/>
    </source>
</evidence>
<protein>
    <submittedName>
        <fullName evidence="9">Zinc protease</fullName>
    </submittedName>
</protein>
<feature type="domain" description="Peptidase M16 C-terminal" evidence="8">
    <location>
        <begin position="713"/>
        <end position="856"/>
    </location>
</feature>
<dbReference type="InterPro" id="IPR050626">
    <property type="entry name" value="Peptidase_M16"/>
</dbReference>
<keyword evidence="10" id="KW-1185">Reference proteome</keyword>
<dbReference type="InterPro" id="IPR011765">
    <property type="entry name" value="Pept_M16_N"/>
</dbReference>
<dbReference type="GO" id="GO:0008237">
    <property type="term" value="F:metallopeptidase activity"/>
    <property type="evidence" value="ECO:0007669"/>
    <property type="project" value="UniProtKB-KW"/>
</dbReference>
<dbReference type="PANTHER" id="PTHR43690:SF17">
    <property type="entry name" value="PROTEIN YHJJ"/>
    <property type="match status" value="1"/>
</dbReference>
<evidence type="ECO:0000256" key="5">
    <source>
        <dbReference type="ARBA" id="ARBA00023049"/>
    </source>
</evidence>
<dbReference type="AlphaFoldDB" id="A0A366CX20"/>
<reference evidence="9 10" key="1">
    <citation type="submission" date="2018-06" db="EMBL/GenBank/DDBJ databases">
        <title>Genomic Encyclopedia of Type Strains, Phase III (KMG-III): the genomes of soil and plant-associated and newly described type strains.</title>
        <authorList>
            <person name="Whitman W."/>
        </authorList>
    </citation>
    <scope>NUCLEOTIDE SEQUENCE [LARGE SCALE GENOMIC DNA]</scope>
    <source>
        <strain evidence="9 10">CECT 7732</strain>
    </source>
</reference>
<dbReference type="PANTHER" id="PTHR43690">
    <property type="entry name" value="NARDILYSIN"/>
    <property type="match status" value="1"/>
</dbReference>
<dbReference type="Pfam" id="PF05193">
    <property type="entry name" value="Peptidase_M16_C"/>
    <property type="match status" value="2"/>
</dbReference>
<dbReference type="InterPro" id="IPR011249">
    <property type="entry name" value="Metalloenz_LuxS/M16"/>
</dbReference>
<keyword evidence="3" id="KW-0378">Hydrolase</keyword>
<comment type="similarity">
    <text evidence="1">Belongs to the peptidase M16 family.</text>
</comment>
<evidence type="ECO:0000256" key="4">
    <source>
        <dbReference type="ARBA" id="ARBA00022833"/>
    </source>
</evidence>
<evidence type="ECO:0000259" key="8">
    <source>
        <dbReference type="Pfam" id="PF05193"/>
    </source>
</evidence>
<dbReference type="Gene3D" id="3.30.830.10">
    <property type="entry name" value="Metalloenzyme, LuxS/M16 peptidase-like"/>
    <property type="match status" value="3"/>
</dbReference>
<gene>
    <name evidence="9" type="ORF">DFP76_10973</name>
</gene>
<evidence type="ECO:0000313" key="10">
    <source>
        <dbReference type="Proteomes" id="UP000252086"/>
    </source>
</evidence>
<dbReference type="InterPro" id="IPR007863">
    <property type="entry name" value="Peptidase_M16_C"/>
</dbReference>
<feature type="domain" description="Peptidase M16 N-terminal" evidence="7">
    <location>
        <begin position="53"/>
        <end position="169"/>
    </location>
</feature>
<accession>A0A366CX20</accession>
<dbReference type="Proteomes" id="UP000252086">
    <property type="component" value="Unassembled WGS sequence"/>
</dbReference>
<evidence type="ECO:0000256" key="1">
    <source>
        <dbReference type="ARBA" id="ARBA00007261"/>
    </source>
</evidence>
<keyword evidence="4" id="KW-0862">Zinc</keyword>
<name>A0A366CX20_9GAMM</name>
<sequence length="943" mass="107251">MFYQRVLSVLFCLLVQPILANEQGEMSWDKRIVRGTLDNGFQYYIFDSRQEADYPKQLTMATLLVKAGAMDEEQDQLGVAHMVEHMVFHESGDYPQGVRSALTELGLKQGRDFNAMTNSENTRYMINLKKTNDKSLSAMLKIYQQMAFYAQIKDDSLSKERLVIEEEWRKKLSPRTRINEEKKALLRVGSLYPERPVIGTQTSIKNTPVERLQAFYKGWYQPSNMALILYTPSNPELIAEQIERLFGQTESLPLPPRHEKDPRLGDELKIGELTDAGSKINRVAYLLRYENRYENSLQGRRNGLIGYMARSLLTQQVRRQSVQLKDKVRSFSSTKGSVSPNVDIFGFSVNVDAGFHAQGVSVLASELAAIQQQGFYQADFDAIRQKVMKTVETNKQASQQRGSLWSMKILDAVATDKVLADPEISNNQVLDLLPTIHLEDVNQRMRDWLNSADRILYTQAVGGGKVDLGNAETIEKLFSKALQITHKPLQKAVQVADKALPENVSRGEYRLVSRDTQLGLSEWQLLNGDLLTLLDPTVLAERYADMYQPAEESISYFSAYSKAGYQVLGGNHWAEQIALQLSEATGVYGWTQEELTKWRQANKINLSVKQKAQSVFYRGNSTDINFDTLLAYYHESQSLPNIDQSVYQDAMKGLLRNAKVDVVRVSEAFAREVAKTRFGDEQELLPSVAALEQLSFATLNQAREQQIALPVRYFIVSSLEEQVLLQSVAKHLASIPRAATKAATHKRRTHPVLQTAGERRLDLSINETPKAEFRLYAYQDMTWSPTLALQLLYLGERMEEVLKRQLRDKVQGVYSVRVGLELNRESNRAELSVQFSSDPQRVDALAAQTEQILANLPALITRQWVSETQLAFADVEINRLKNSFRSTLVHRLELSYVKFDDARYLEDMATLDESLTLSRFQQLVDSLQFENKVVAFLRPKADK</sequence>
<evidence type="ECO:0000256" key="2">
    <source>
        <dbReference type="ARBA" id="ARBA00022670"/>
    </source>
</evidence>
<evidence type="ECO:0000256" key="6">
    <source>
        <dbReference type="SAM" id="SignalP"/>
    </source>
</evidence>
<feature type="chain" id="PRO_5016742996" evidence="6">
    <location>
        <begin position="21"/>
        <end position="943"/>
    </location>
</feature>
<dbReference type="Pfam" id="PF00675">
    <property type="entry name" value="Peptidase_M16"/>
    <property type="match status" value="1"/>
</dbReference>